<dbReference type="GO" id="GO:0005829">
    <property type="term" value="C:cytosol"/>
    <property type="evidence" value="ECO:0007669"/>
    <property type="project" value="TreeGrafter"/>
</dbReference>
<dbReference type="OrthoDB" id="9807503at2"/>
<comment type="function">
    <text evidence="11">Catalyzes the attachment of glutamate to tRNA(Glu) in a two-step reaction: glutamate is first activated by ATP to form Glu-AMP and then transferred to the acceptor end of tRNA(Glu).</text>
</comment>
<comment type="caution">
    <text evidence="14">The sequence shown here is derived from an EMBL/GenBank/DDBJ whole genome shotgun (WGS) entry which is preliminary data.</text>
</comment>
<dbReference type="GO" id="GO:0008270">
    <property type="term" value="F:zinc ion binding"/>
    <property type="evidence" value="ECO:0007669"/>
    <property type="project" value="InterPro"/>
</dbReference>
<dbReference type="NCBIfam" id="TIGR00464">
    <property type="entry name" value="gltX_bact"/>
    <property type="match status" value="1"/>
</dbReference>
<evidence type="ECO:0000256" key="2">
    <source>
        <dbReference type="ARBA" id="ARBA00007894"/>
    </source>
</evidence>
<evidence type="ECO:0000256" key="9">
    <source>
        <dbReference type="ARBA" id="ARBA00023146"/>
    </source>
</evidence>
<evidence type="ECO:0000259" key="13">
    <source>
        <dbReference type="Pfam" id="PF19269"/>
    </source>
</evidence>
<evidence type="ECO:0000256" key="3">
    <source>
        <dbReference type="ARBA" id="ARBA00011245"/>
    </source>
</evidence>
<dbReference type="InterPro" id="IPR045462">
    <property type="entry name" value="aa-tRNA-synth_I_cd-bd"/>
</dbReference>
<feature type="short sequence motif" description="'HIGH' region" evidence="11">
    <location>
        <begin position="9"/>
        <end position="19"/>
    </location>
</feature>
<evidence type="ECO:0000256" key="1">
    <source>
        <dbReference type="ARBA" id="ARBA00004496"/>
    </source>
</evidence>
<dbReference type="Pfam" id="PF19269">
    <property type="entry name" value="Anticodon_2"/>
    <property type="match status" value="1"/>
</dbReference>
<keyword evidence="4 11" id="KW-0963">Cytoplasm</keyword>
<dbReference type="InterPro" id="IPR020058">
    <property type="entry name" value="Glu/Gln-tRNA-synth_Ib_cat-dom"/>
</dbReference>
<dbReference type="InterPro" id="IPR049940">
    <property type="entry name" value="GluQ/Sye"/>
</dbReference>
<dbReference type="HAMAP" id="MF_00022">
    <property type="entry name" value="Glu_tRNA_synth_type1"/>
    <property type="match status" value="1"/>
</dbReference>
<dbReference type="GO" id="GO:0006424">
    <property type="term" value="P:glutamyl-tRNA aminoacylation"/>
    <property type="evidence" value="ECO:0007669"/>
    <property type="project" value="UniProtKB-UniRule"/>
</dbReference>
<keyword evidence="15" id="KW-1185">Reference proteome</keyword>
<dbReference type="Gene3D" id="3.40.50.620">
    <property type="entry name" value="HUPs"/>
    <property type="match status" value="1"/>
</dbReference>
<gene>
    <name evidence="14" type="primary">gltX_1</name>
    <name evidence="11" type="synonym">gltX</name>
    <name evidence="14" type="ORF">C1752_00746</name>
</gene>
<evidence type="ECO:0000256" key="4">
    <source>
        <dbReference type="ARBA" id="ARBA00022490"/>
    </source>
</evidence>
<feature type="domain" description="Aminoacyl-tRNA synthetase class I anticodon-binding" evidence="13">
    <location>
        <begin position="331"/>
        <end position="478"/>
    </location>
</feature>
<reference evidence="14 15" key="1">
    <citation type="journal article" date="2018" name="Sci. Rep.">
        <title>A novel species of the marine cyanobacterium Acaryochloris with a unique pigment content and lifestyle.</title>
        <authorList>
            <person name="Partensky F."/>
            <person name="Six C."/>
            <person name="Ratin M."/>
            <person name="Garczarek L."/>
            <person name="Vaulot D."/>
            <person name="Probert I."/>
            <person name="Calteau A."/>
            <person name="Gourvil P."/>
            <person name="Marie D."/>
            <person name="Grebert T."/>
            <person name="Bouchier C."/>
            <person name="Le Panse S."/>
            <person name="Gachenot M."/>
            <person name="Rodriguez F."/>
            <person name="Garrido J.L."/>
        </authorList>
    </citation>
    <scope>NUCLEOTIDE SEQUENCE [LARGE SCALE GENOMIC DNA]</scope>
    <source>
        <strain evidence="14 15">RCC1774</strain>
    </source>
</reference>
<dbReference type="PROSITE" id="PS00178">
    <property type="entry name" value="AA_TRNA_LIGASE_I"/>
    <property type="match status" value="1"/>
</dbReference>
<dbReference type="GO" id="GO:0004818">
    <property type="term" value="F:glutamate-tRNA ligase activity"/>
    <property type="evidence" value="ECO:0007669"/>
    <property type="project" value="UniProtKB-UniRule"/>
</dbReference>
<feature type="binding site" evidence="11">
    <location>
        <position position="251"/>
    </location>
    <ligand>
        <name>ATP</name>
        <dbReference type="ChEBI" id="CHEBI:30616"/>
    </ligand>
</feature>
<dbReference type="PRINTS" id="PR00987">
    <property type="entry name" value="TRNASYNTHGLU"/>
</dbReference>
<evidence type="ECO:0000256" key="10">
    <source>
        <dbReference type="ARBA" id="ARBA00048351"/>
    </source>
</evidence>
<name>A0A2W1JME3_9CYAN</name>
<evidence type="ECO:0000256" key="6">
    <source>
        <dbReference type="ARBA" id="ARBA00022741"/>
    </source>
</evidence>
<accession>A0A2W1JME3</accession>
<dbReference type="Gene3D" id="1.10.10.350">
    <property type="match status" value="1"/>
</dbReference>
<dbReference type="Gene3D" id="1.10.8.70">
    <property type="entry name" value="Glutamate-tRNA synthetase, class I, anticodon-binding domain 1"/>
    <property type="match status" value="1"/>
</dbReference>
<sequence length="483" mass="54069">MTVRVRIAPSPTGNLHIGTARTAVFNWLFARHHQGQFILRIEDTDEVRSQPQYTQNILDGLSWLGLNWDEGPIFQSERIDQYHQAIQKLLDQGLAYRCYTTPEELDGLREGQKARKEAPRYDNRHRDLSKEQEDAFIAEGRQPVIRFKIDDDGHIAWTDLVRGPMNWKGSDLGGDMVIARANASGEIGQPLYNLAVVVDDLDMKISHVIRGEDHIANTAKQILLYEALGGTVPVFSHTPLILNPEGRKLSKRDGVTSISDFQDMGFTAEALANYMTLLGWSPPDATQELFSLKDAAEQFSFERVNKAGAKFDWDKLDWINSQYLHPMPAAELVDRLIPYWQAAGFTFDPVADRPWLEQLTALIGPSLTRLKDCVDMSQFLFVESVDFSEEAVTQLQQDGVSAALQSLADGLSALEEFSAEAAQSIIKQVVKDQGVKKGLVMKSLRAALTGALKGPDLMESWLLLHQRKADLGRLRDAIAEGRL</sequence>
<dbReference type="Pfam" id="PF00749">
    <property type="entry name" value="tRNA-synt_1c"/>
    <property type="match status" value="1"/>
</dbReference>
<protein>
    <recommendedName>
        <fullName evidence="11">Glutamate--tRNA ligase</fullName>
        <ecNumber evidence="11">6.1.1.17</ecNumber>
    </recommendedName>
    <alternativeName>
        <fullName evidence="11">Glutamyl-tRNA synthetase</fullName>
        <shortName evidence="11">GluRS</shortName>
    </alternativeName>
</protein>
<comment type="caution">
    <text evidence="11">Lacks conserved residue(s) required for the propagation of feature annotation.</text>
</comment>
<comment type="subunit">
    <text evidence="3 11">Monomer.</text>
</comment>
<dbReference type="EMBL" id="PQWO01000002">
    <property type="protein sequence ID" value="PZD74530.1"/>
    <property type="molecule type" value="Genomic_DNA"/>
</dbReference>
<dbReference type="GO" id="GO:0000049">
    <property type="term" value="F:tRNA binding"/>
    <property type="evidence" value="ECO:0007669"/>
    <property type="project" value="InterPro"/>
</dbReference>
<feature type="short sequence motif" description="'KMSKS' region" evidence="11">
    <location>
        <begin position="248"/>
        <end position="252"/>
    </location>
</feature>
<comment type="similarity">
    <text evidence="2 11">Belongs to the class-I aminoacyl-tRNA synthetase family. Glutamate--tRNA ligase type 1 subfamily.</text>
</comment>
<keyword evidence="7 11" id="KW-0067">ATP-binding</keyword>
<dbReference type="PANTHER" id="PTHR43311:SF2">
    <property type="entry name" value="GLUTAMATE--TRNA LIGASE, MITOCHONDRIAL-RELATED"/>
    <property type="match status" value="1"/>
</dbReference>
<dbReference type="CDD" id="cd00808">
    <property type="entry name" value="GluRS_core"/>
    <property type="match status" value="1"/>
</dbReference>
<evidence type="ECO:0000256" key="8">
    <source>
        <dbReference type="ARBA" id="ARBA00022917"/>
    </source>
</evidence>
<organism evidence="14 15">
    <name type="scientific">Acaryochloris thomasi RCC1774</name>
    <dbReference type="NCBI Taxonomy" id="1764569"/>
    <lineage>
        <taxon>Bacteria</taxon>
        <taxon>Bacillati</taxon>
        <taxon>Cyanobacteriota</taxon>
        <taxon>Cyanophyceae</taxon>
        <taxon>Acaryochloridales</taxon>
        <taxon>Acaryochloridaceae</taxon>
        <taxon>Acaryochloris</taxon>
        <taxon>Acaryochloris thomasi</taxon>
    </lineage>
</organism>
<keyword evidence="5 11" id="KW-0436">Ligase</keyword>
<comment type="catalytic activity">
    <reaction evidence="10 11">
        <text>tRNA(Glu) + L-glutamate + ATP = L-glutamyl-tRNA(Glu) + AMP + diphosphate</text>
        <dbReference type="Rhea" id="RHEA:23540"/>
        <dbReference type="Rhea" id="RHEA-COMP:9663"/>
        <dbReference type="Rhea" id="RHEA-COMP:9680"/>
        <dbReference type="ChEBI" id="CHEBI:29985"/>
        <dbReference type="ChEBI" id="CHEBI:30616"/>
        <dbReference type="ChEBI" id="CHEBI:33019"/>
        <dbReference type="ChEBI" id="CHEBI:78442"/>
        <dbReference type="ChEBI" id="CHEBI:78520"/>
        <dbReference type="ChEBI" id="CHEBI:456215"/>
        <dbReference type="EC" id="6.1.1.17"/>
    </reaction>
</comment>
<dbReference type="Proteomes" id="UP000248857">
    <property type="component" value="Unassembled WGS sequence"/>
</dbReference>
<dbReference type="InterPro" id="IPR020752">
    <property type="entry name" value="Glu-tRNA-synth_I_codon-bd_sub1"/>
</dbReference>
<feature type="domain" description="Glutamyl/glutaminyl-tRNA synthetase class Ib catalytic" evidence="12">
    <location>
        <begin position="3"/>
        <end position="318"/>
    </location>
</feature>
<dbReference type="AlphaFoldDB" id="A0A2W1JME3"/>
<dbReference type="SUPFAM" id="SSF48163">
    <property type="entry name" value="An anticodon-binding domain of class I aminoacyl-tRNA synthetases"/>
    <property type="match status" value="1"/>
</dbReference>
<keyword evidence="6 11" id="KW-0547">Nucleotide-binding</keyword>
<dbReference type="EC" id="6.1.1.17" evidence="11"/>
<dbReference type="InterPro" id="IPR001412">
    <property type="entry name" value="aa-tRNA-synth_I_CS"/>
</dbReference>
<dbReference type="PANTHER" id="PTHR43311">
    <property type="entry name" value="GLUTAMATE--TRNA LIGASE"/>
    <property type="match status" value="1"/>
</dbReference>
<evidence type="ECO:0000259" key="12">
    <source>
        <dbReference type="Pfam" id="PF00749"/>
    </source>
</evidence>
<dbReference type="SUPFAM" id="SSF52374">
    <property type="entry name" value="Nucleotidylyl transferase"/>
    <property type="match status" value="1"/>
</dbReference>
<proteinExistence type="inferred from homology"/>
<evidence type="ECO:0000313" key="14">
    <source>
        <dbReference type="EMBL" id="PZD74530.1"/>
    </source>
</evidence>
<dbReference type="InterPro" id="IPR033910">
    <property type="entry name" value="GluRS_core"/>
</dbReference>
<evidence type="ECO:0000256" key="5">
    <source>
        <dbReference type="ARBA" id="ARBA00022598"/>
    </source>
</evidence>
<keyword evidence="8 11" id="KW-0648">Protein biosynthesis</keyword>
<dbReference type="InterPro" id="IPR014729">
    <property type="entry name" value="Rossmann-like_a/b/a_fold"/>
</dbReference>
<dbReference type="InterPro" id="IPR020751">
    <property type="entry name" value="aa-tRNA-synth_I_codon-bd_sub2"/>
</dbReference>
<evidence type="ECO:0000256" key="7">
    <source>
        <dbReference type="ARBA" id="ARBA00022840"/>
    </source>
</evidence>
<dbReference type="InterPro" id="IPR008925">
    <property type="entry name" value="aa_tRNA-synth_I_cd-bd_sf"/>
</dbReference>
<dbReference type="InterPro" id="IPR000924">
    <property type="entry name" value="Glu/Gln-tRNA-synth"/>
</dbReference>
<dbReference type="RefSeq" id="WP_110984726.1">
    <property type="nucleotide sequence ID" value="NZ_CAWNWM010000002.1"/>
</dbReference>
<evidence type="ECO:0000313" key="15">
    <source>
        <dbReference type="Proteomes" id="UP000248857"/>
    </source>
</evidence>
<comment type="subcellular location">
    <subcellularLocation>
        <location evidence="1 11">Cytoplasm</location>
    </subcellularLocation>
</comment>
<dbReference type="InterPro" id="IPR004527">
    <property type="entry name" value="Glu-tRNA-ligase_bac/mito"/>
</dbReference>
<keyword evidence="9 11" id="KW-0030">Aminoacyl-tRNA synthetase</keyword>
<dbReference type="GO" id="GO:0005524">
    <property type="term" value="F:ATP binding"/>
    <property type="evidence" value="ECO:0007669"/>
    <property type="project" value="UniProtKB-UniRule"/>
</dbReference>
<evidence type="ECO:0000256" key="11">
    <source>
        <dbReference type="HAMAP-Rule" id="MF_00022"/>
    </source>
</evidence>
<dbReference type="FunFam" id="3.40.50.620:FF:000007">
    <property type="entry name" value="Glutamate--tRNA ligase"/>
    <property type="match status" value="1"/>
</dbReference>